<evidence type="ECO:0000313" key="2">
    <source>
        <dbReference type="EMBL" id="KZS44093.1"/>
    </source>
</evidence>
<feature type="transmembrane region" description="Helical" evidence="1">
    <location>
        <begin position="6"/>
        <end position="23"/>
    </location>
</feature>
<evidence type="ECO:0000256" key="1">
    <source>
        <dbReference type="SAM" id="Phobius"/>
    </source>
</evidence>
<dbReference type="STRING" id="59843.A3958_01170"/>
<keyword evidence="3" id="KW-1185">Reference proteome</keyword>
<dbReference type="Proteomes" id="UP000076796">
    <property type="component" value="Unassembled WGS sequence"/>
</dbReference>
<accession>A0A163F1K8</accession>
<reference evidence="2" key="1">
    <citation type="journal article" date="2016" name="Genome Announc.">
        <title>Draft genomes of two strains of Paenibacillus glucanolyticus with capability to degrade lignocellulose.</title>
        <authorList>
            <person name="Mathews S.L."/>
            <person name="Pawlak J."/>
            <person name="Grunden A.M."/>
        </authorList>
    </citation>
    <scope>NUCLEOTIDE SEQUENCE [LARGE SCALE GENOMIC DNA]</scope>
    <source>
        <strain evidence="2">SLM1</strain>
    </source>
</reference>
<keyword evidence="1" id="KW-0472">Membrane</keyword>
<dbReference type="EMBL" id="LWMH01000002">
    <property type="protein sequence ID" value="KZS44093.1"/>
    <property type="molecule type" value="Genomic_DNA"/>
</dbReference>
<evidence type="ECO:0000313" key="3">
    <source>
        <dbReference type="Proteomes" id="UP000076796"/>
    </source>
</evidence>
<feature type="transmembrane region" description="Helical" evidence="1">
    <location>
        <begin position="35"/>
        <end position="55"/>
    </location>
</feature>
<dbReference type="AlphaFoldDB" id="A0A163F1K8"/>
<keyword evidence="1" id="KW-1133">Transmembrane helix</keyword>
<keyword evidence="1" id="KW-0812">Transmembrane</keyword>
<protein>
    <recommendedName>
        <fullName evidence="4">Signal transduction histidine kinase</fullName>
    </recommendedName>
</protein>
<gene>
    <name evidence="2" type="ORF">AWU65_28910</name>
</gene>
<dbReference type="RefSeq" id="WP_006211713.1">
    <property type="nucleotide sequence ID" value="NZ_CP147845.1"/>
</dbReference>
<proteinExistence type="predicted"/>
<sequence>MDYTNIVIFIILAFSLGAIMIMNRDRIPTKLRRGMAVTAVAFILFAFYLIVYSFFNLGSS</sequence>
<organism evidence="2 3">
    <name type="scientific">Paenibacillus glucanolyticus</name>
    <dbReference type="NCBI Taxonomy" id="59843"/>
    <lineage>
        <taxon>Bacteria</taxon>
        <taxon>Bacillati</taxon>
        <taxon>Bacillota</taxon>
        <taxon>Bacilli</taxon>
        <taxon>Bacillales</taxon>
        <taxon>Paenibacillaceae</taxon>
        <taxon>Paenibacillus</taxon>
    </lineage>
</organism>
<comment type="caution">
    <text evidence="2">The sequence shown here is derived from an EMBL/GenBank/DDBJ whole genome shotgun (WGS) entry which is preliminary data.</text>
</comment>
<dbReference type="OrthoDB" id="2627968at2"/>
<name>A0A163F1K8_9BACL</name>
<dbReference type="GeneID" id="97554330"/>
<evidence type="ECO:0008006" key="4">
    <source>
        <dbReference type="Google" id="ProtNLM"/>
    </source>
</evidence>